<keyword evidence="3" id="KW-0732">Signal</keyword>
<name>A0A9C9JZC3_UNCW3</name>
<dbReference type="Pfam" id="PF12849">
    <property type="entry name" value="PBP_like_2"/>
    <property type="match status" value="1"/>
</dbReference>
<dbReference type="CDD" id="cd13653">
    <property type="entry name" value="PBP2_phosphate_like_1"/>
    <property type="match status" value="1"/>
</dbReference>
<dbReference type="PANTHER" id="PTHR30570">
    <property type="entry name" value="PERIPLASMIC PHOSPHATE BINDING COMPONENT OF PHOSPHATE ABC TRANSPORTER"/>
    <property type="match status" value="1"/>
</dbReference>
<evidence type="ECO:0000313" key="7">
    <source>
        <dbReference type="Proteomes" id="UP000885826"/>
    </source>
</evidence>
<comment type="function">
    <text evidence="4">Involved in the system for phosphate transport across the cytoplasmic membrane.</text>
</comment>
<dbReference type="GO" id="GO:0042301">
    <property type="term" value="F:phosphate ion binding"/>
    <property type="evidence" value="ECO:0007669"/>
    <property type="project" value="UniProtKB-UniRule"/>
</dbReference>
<dbReference type="PANTHER" id="PTHR30570:SF1">
    <property type="entry name" value="PHOSPHATE-BINDING PROTEIN PSTS"/>
    <property type="match status" value="1"/>
</dbReference>
<evidence type="ECO:0000256" key="4">
    <source>
        <dbReference type="RuleBase" id="RU367119"/>
    </source>
</evidence>
<reference evidence="6" key="1">
    <citation type="journal article" date="2020" name="mSystems">
        <title>Genome- and Community-Level Interaction Insights into Carbon Utilization and Element Cycling Functions of Hydrothermarchaeota in Hydrothermal Sediment.</title>
        <authorList>
            <person name="Zhou Z."/>
            <person name="Liu Y."/>
            <person name="Xu W."/>
            <person name="Pan J."/>
            <person name="Luo Z.H."/>
            <person name="Li M."/>
        </authorList>
    </citation>
    <scope>NUCLEOTIDE SEQUENCE</scope>
    <source>
        <strain evidence="6">HyVt-388</strain>
    </source>
</reference>
<dbReference type="NCBIfam" id="TIGR02136">
    <property type="entry name" value="ptsS_2"/>
    <property type="match status" value="1"/>
</dbReference>
<evidence type="ECO:0000313" key="6">
    <source>
        <dbReference type="EMBL" id="HEC77967.1"/>
    </source>
</evidence>
<feature type="domain" description="PBP" evidence="5">
    <location>
        <begin position="31"/>
        <end position="262"/>
    </location>
</feature>
<protein>
    <recommendedName>
        <fullName evidence="4">Phosphate-binding protein</fullName>
    </recommendedName>
</protein>
<evidence type="ECO:0000256" key="1">
    <source>
        <dbReference type="ARBA" id="ARBA00008725"/>
    </source>
</evidence>
<proteinExistence type="inferred from homology"/>
<dbReference type="Proteomes" id="UP000885826">
    <property type="component" value="Unassembled WGS sequence"/>
</dbReference>
<comment type="similarity">
    <text evidence="1 4">Belongs to the PstS family.</text>
</comment>
<keyword evidence="2 4" id="KW-0813">Transport</keyword>
<evidence type="ECO:0000256" key="2">
    <source>
        <dbReference type="ARBA" id="ARBA00022448"/>
    </source>
</evidence>
<dbReference type="EMBL" id="DRIG01000027">
    <property type="protein sequence ID" value="HEC77967.1"/>
    <property type="molecule type" value="Genomic_DNA"/>
</dbReference>
<dbReference type="AlphaFoldDB" id="A0A9C9JZC3"/>
<accession>A0A9C9JZC3</accession>
<dbReference type="SUPFAM" id="SSF53850">
    <property type="entry name" value="Periplasmic binding protein-like II"/>
    <property type="match status" value="1"/>
</dbReference>
<evidence type="ECO:0000259" key="5">
    <source>
        <dbReference type="Pfam" id="PF12849"/>
    </source>
</evidence>
<dbReference type="InterPro" id="IPR011862">
    <property type="entry name" value="Phos-bd"/>
</dbReference>
<dbReference type="InterPro" id="IPR024370">
    <property type="entry name" value="PBP_domain"/>
</dbReference>
<sequence>MNKSRLLSFLKVAGVIALVSLSRGVILYADSNITICGSTTVLPVATRAAEEFMDMHEDVSISVRGGGSGVGIAALIDGRIDIADASRPIKTKELKVARERGINPVANVIANDGIAVVVHPNNTVTELDITAVKAIYTGEIANWKELGGPSMPIVVVSRDVASGTFEVFKKLVLRGAKVKDGALMLASNKAVATTVAQTPGAIGYIGLGFLSEDVKALKIEGVTPSPETVKSEEYKLARPLFMYTNGKPKGLVKDFIDFILSPQGQAIVKEVGYVPVR</sequence>
<dbReference type="Gene3D" id="3.40.190.10">
    <property type="entry name" value="Periplasmic binding protein-like II"/>
    <property type="match status" value="2"/>
</dbReference>
<keyword evidence="4" id="KW-0592">Phosphate transport</keyword>
<evidence type="ECO:0000256" key="3">
    <source>
        <dbReference type="ARBA" id="ARBA00022729"/>
    </source>
</evidence>
<gene>
    <name evidence="6" type="ORF">ENI34_02350</name>
</gene>
<dbReference type="InterPro" id="IPR050811">
    <property type="entry name" value="Phosphate_ABC_transporter"/>
</dbReference>
<organism evidence="6 7">
    <name type="scientific">candidate division WOR-3 bacterium</name>
    <dbReference type="NCBI Taxonomy" id="2052148"/>
    <lineage>
        <taxon>Bacteria</taxon>
        <taxon>Bacteria division WOR-3</taxon>
    </lineage>
</organism>
<dbReference type="GO" id="GO:0006817">
    <property type="term" value="P:phosphate ion transport"/>
    <property type="evidence" value="ECO:0007669"/>
    <property type="project" value="UniProtKB-UniRule"/>
</dbReference>
<comment type="caution">
    <text evidence="6">The sequence shown here is derived from an EMBL/GenBank/DDBJ whole genome shotgun (WGS) entry which is preliminary data.</text>
</comment>